<dbReference type="SUPFAM" id="SSF52799">
    <property type="entry name" value="(Phosphotyrosine protein) phosphatases II"/>
    <property type="match status" value="1"/>
</dbReference>
<comment type="caution">
    <text evidence="1">The sequence shown here is derived from an EMBL/GenBank/DDBJ whole genome shotgun (WGS) entry which is preliminary data.</text>
</comment>
<evidence type="ECO:0000313" key="1">
    <source>
        <dbReference type="EMBL" id="EOH86052.1"/>
    </source>
</evidence>
<dbReference type="InterPro" id="IPR026893">
    <property type="entry name" value="Tyr/Ser_Pase_IphP-type"/>
</dbReference>
<dbReference type="Proteomes" id="UP000013777">
    <property type="component" value="Unassembled WGS sequence"/>
</dbReference>
<organism evidence="1 2">
    <name type="scientific">Enterococcus asini ATCC 700915</name>
    <dbReference type="NCBI Taxonomy" id="1158606"/>
    <lineage>
        <taxon>Bacteria</taxon>
        <taxon>Bacillati</taxon>
        <taxon>Bacillota</taxon>
        <taxon>Bacilli</taxon>
        <taxon>Lactobacillales</taxon>
        <taxon>Enterococcaceae</taxon>
        <taxon>Enterococcus</taxon>
    </lineage>
</organism>
<proteinExistence type="predicted"/>
<dbReference type="GO" id="GO:0004721">
    <property type="term" value="F:phosphoprotein phosphatase activity"/>
    <property type="evidence" value="ECO:0007669"/>
    <property type="project" value="InterPro"/>
</dbReference>
<gene>
    <name evidence="1" type="ORF">UAS_01745</name>
</gene>
<dbReference type="AlphaFoldDB" id="R2PNE9"/>
<dbReference type="Pfam" id="PF13350">
    <property type="entry name" value="Y_phosphatase3"/>
    <property type="match status" value="1"/>
</dbReference>
<dbReference type="STRING" id="57732.RU94_GL002010"/>
<reference evidence="1 2" key="1">
    <citation type="submission" date="2013-02" db="EMBL/GenBank/DDBJ databases">
        <title>The Genome Sequence of Enterococcus asini ATCC_700915.</title>
        <authorList>
            <consortium name="The Broad Institute Genome Sequencing Platform"/>
            <consortium name="The Broad Institute Genome Sequencing Center for Infectious Disease"/>
            <person name="Earl A.M."/>
            <person name="Gilmore M.S."/>
            <person name="Lebreton F."/>
            <person name="Walker B."/>
            <person name="Young S.K."/>
            <person name="Zeng Q."/>
            <person name="Gargeya S."/>
            <person name="Fitzgerald M."/>
            <person name="Haas B."/>
            <person name="Abouelleil A."/>
            <person name="Alvarado L."/>
            <person name="Arachchi H.M."/>
            <person name="Berlin A.M."/>
            <person name="Chapman S.B."/>
            <person name="Dewar J."/>
            <person name="Goldberg J."/>
            <person name="Griggs A."/>
            <person name="Gujja S."/>
            <person name="Hansen M."/>
            <person name="Howarth C."/>
            <person name="Imamovic A."/>
            <person name="Larimer J."/>
            <person name="McCowan C."/>
            <person name="Murphy C."/>
            <person name="Neiman D."/>
            <person name="Pearson M."/>
            <person name="Priest M."/>
            <person name="Roberts A."/>
            <person name="Saif S."/>
            <person name="Shea T."/>
            <person name="Sisk P."/>
            <person name="Sykes S."/>
            <person name="Wortman J."/>
            <person name="Nusbaum C."/>
            <person name="Birren B."/>
        </authorList>
    </citation>
    <scope>NUCLEOTIDE SEQUENCE [LARGE SCALE GENOMIC DNA]</scope>
    <source>
        <strain evidence="1 2">ATCC 700915</strain>
    </source>
</reference>
<protein>
    <submittedName>
        <fullName evidence="1">Uncharacterized protein</fullName>
    </submittedName>
</protein>
<sequence length="79" mass="9331">MTDVYNRPRNEQRMAIYRQYTDNAFVLDYLASLQQTKVAYLDSAFDALTSHYGDMETYAKQVLGLTEAQLEEFREMYLD</sequence>
<dbReference type="InterPro" id="IPR029021">
    <property type="entry name" value="Prot-tyrosine_phosphatase-like"/>
</dbReference>
<evidence type="ECO:0000313" key="2">
    <source>
        <dbReference type="Proteomes" id="UP000013777"/>
    </source>
</evidence>
<name>R2PNE9_9ENTE</name>
<dbReference type="HOGENOM" id="CLU_2600508_0_0_9"/>
<dbReference type="eggNOG" id="COG2365">
    <property type="taxonomic scope" value="Bacteria"/>
</dbReference>
<keyword evidence="2" id="KW-1185">Reference proteome</keyword>
<accession>R2PNE9</accession>
<dbReference type="Gene3D" id="3.90.190.10">
    <property type="entry name" value="Protein tyrosine phosphatase superfamily"/>
    <property type="match status" value="1"/>
</dbReference>
<dbReference type="EMBL" id="AJAP01000016">
    <property type="protein sequence ID" value="EOH86052.1"/>
    <property type="molecule type" value="Genomic_DNA"/>
</dbReference>
<dbReference type="PATRIC" id="fig|1158606.3.peg.1697"/>